<keyword evidence="1" id="KW-1133">Transmembrane helix</keyword>
<dbReference type="EMBL" id="SJSN01000010">
    <property type="protein sequence ID" value="TCD07709.1"/>
    <property type="molecule type" value="Genomic_DNA"/>
</dbReference>
<proteinExistence type="predicted"/>
<feature type="transmembrane region" description="Helical" evidence="1">
    <location>
        <begin position="50"/>
        <end position="67"/>
    </location>
</feature>
<keyword evidence="2" id="KW-0732">Signal</keyword>
<evidence type="ECO:0000256" key="2">
    <source>
        <dbReference type="SAM" id="SignalP"/>
    </source>
</evidence>
<protein>
    <recommendedName>
        <fullName evidence="5">PEP-CTERM protein-sorting domain-containing protein</fullName>
    </recommendedName>
</protein>
<dbReference type="Proteomes" id="UP000291485">
    <property type="component" value="Unassembled WGS sequence"/>
</dbReference>
<keyword evidence="1" id="KW-0812">Transmembrane</keyword>
<evidence type="ECO:0000256" key="1">
    <source>
        <dbReference type="SAM" id="Phobius"/>
    </source>
</evidence>
<name>A0A4R0NZ22_9SPHI</name>
<evidence type="ECO:0000313" key="4">
    <source>
        <dbReference type="Proteomes" id="UP000291485"/>
    </source>
</evidence>
<comment type="caution">
    <text evidence="3">The sequence shown here is derived from an EMBL/GenBank/DDBJ whole genome shotgun (WGS) entry which is preliminary data.</text>
</comment>
<evidence type="ECO:0008006" key="5">
    <source>
        <dbReference type="Google" id="ProtNLM"/>
    </source>
</evidence>
<dbReference type="PROSITE" id="PS51257">
    <property type="entry name" value="PROKAR_LIPOPROTEIN"/>
    <property type="match status" value="1"/>
</dbReference>
<gene>
    <name evidence="3" type="ORF">EZ449_14345</name>
</gene>
<keyword evidence="1" id="KW-0472">Membrane</keyword>
<evidence type="ECO:0000313" key="3">
    <source>
        <dbReference type="EMBL" id="TCD07709.1"/>
    </source>
</evidence>
<accession>A0A4R0NZ22</accession>
<reference evidence="3 4" key="1">
    <citation type="submission" date="2019-02" db="EMBL/GenBank/DDBJ databases">
        <title>Pedobacter sp. RP-3-11 sp. nov., isolated from Arctic soil.</title>
        <authorList>
            <person name="Dahal R.H."/>
        </authorList>
    </citation>
    <scope>NUCLEOTIDE SEQUENCE [LARGE SCALE GENOMIC DNA]</scope>
    <source>
        <strain evidence="3 4">RP-3-11</strain>
    </source>
</reference>
<dbReference type="AlphaFoldDB" id="A0A4R0NZ22"/>
<sequence length="76" mass="8578">MMKRLQILIVMFCLMLLVMVSNNVMAQACDPDLDPFCTIDPDDYPLDDNIYYLMGILGLAAFFKIRSSHNKSSQAG</sequence>
<organism evidence="3 4">
    <name type="scientific">Pedobacter frigidisoli</name>
    <dbReference type="NCBI Taxonomy" id="2530455"/>
    <lineage>
        <taxon>Bacteria</taxon>
        <taxon>Pseudomonadati</taxon>
        <taxon>Bacteroidota</taxon>
        <taxon>Sphingobacteriia</taxon>
        <taxon>Sphingobacteriales</taxon>
        <taxon>Sphingobacteriaceae</taxon>
        <taxon>Pedobacter</taxon>
    </lineage>
</organism>
<dbReference type="RefSeq" id="WP_131559971.1">
    <property type="nucleotide sequence ID" value="NZ_SJSN01000010.1"/>
</dbReference>
<keyword evidence="4" id="KW-1185">Reference proteome</keyword>
<feature type="chain" id="PRO_5020471722" description="PEP-CTERM protein-sorting domain-containing protein" evidence="2">
    <location>
        <begin position="27"/>
        <end position="76"/>
    </location>
</feature>
<feature type="signal peptide" evidence="2">
    <location>
        <begin position="1"/>
        <end position="26"/>
    </location>
</feature>